<proteinExistence type="predicted"/>
<dbReference type="Gene3D" id="3.10.105.10">
    <property type="entry name" value="Dipeptide-binding Protein, Domain 3"/>
    <property type="match status" value="1"/>
</dbReference>
<dbReference type="PANTHER" id="PTHR30290:SF38">
    <property type="entry name" value="D,D-DIPEPTIDE-BINDING PERIPLASMIC PROTEIN DDPA-RELATED"/>
    <property type="match status" value="1"/>
</dbReference>
<dbReference type="GO" id="GO:1904680">
    <property type="term" value="F:peptide transmembrane transporter activity"/>
    <property type="evidence" value="ECO:0007669"/>
    <property type="project" value="TreeGrafter"/>
</dbReference>
<dbReference type="AlphaFoldDB" id="A0A2U3LYT3"/>
<dbReference type="GO" id="GO:0043190">
    <property type="term" value="C:ATP-binding cassette (ABC) transporter complex"/>
    <property type="evidence" value="ECO:0007669"/>
    <property type="project" value="InterPro"/>
</dbReference>
<dbReference type="Gene3D" id="3.40.190.10">
    <property type="entry name" value="Periplasmic binding protein-like II"/>
    <property type="match status" value="1"/>
</dbReference>
<sequence>MNKRLKSVSIVLLSLVVSTSLLLSGCGSAAPNTPQSTATKKDTIAIAIPSEPSTMDVQFADDGNMRAVTDNVIESLLTLDGKTMKVIPALATEVSRIDNTTWDIKLRPNVTFQNGNPFTADDVVYSIKRIIDPNFKSNIAGFFATFKDAQKIGDLEVHIITTGPDPSMPTRLTLLDILNQKEMLASPDKIKTAVSGTGPYKIASWMKGQRIVLERNDNYWGTKPAIKTVNYRFIEEDATRAAALRNGEIDFATNMLPEYVSTLPQIQTAEGLEFSLVRMNAVSGVMKDQKIRQAASYAINWDAISKSLYQGYASIAPGQVLKPSYFGFNKNLKAYPFDLAKAKQLLAEAGYKGETITFVGEQGRWLKDGEQEQAIAQMLRDAGFKVDVKMLAFSQWLGVLFPQDPTSTPPDMIFTFHSNDIYDADRTYSTYVLTTGSASSYPKTLDAQIIAARTELDTTKRQQEYEAISQTLYDNPAWLNGINIKDIDGMGKDVVYQPREDMRLKVSEMSFK</sequence>
<dbReference type="InterPro" id="IPR039424">
    <property type="entry name" value="SBP_5"/>
</dbReference>
<reference evidence="5" key="1">
    <citation type="submission" date="2018-02" db="EMBL/GenBank/DDBJ databases">
        <authorList>
            <person name="Hausmann B."/>
        </authorList>
    </citation>
    <scope>NUCLEOTIDE SEQUENCE [LARGE SCALE GENOMIC DNA]</scope>
    <source>
        <strain evidence="5">Peat soil MAG SbF1</strain>
    </source>
</reference>
<feature type="signal peptide" evidence="2">
    <location>
        <begin position="1"/>
        <end position="29"/>
    </location>
</feature>
<keyword evidence="1 2" id="KW-0732">Signal</keyword>
<protein>
    <submittedName>
        <fullName evidence="4">ABC-type transporter, extracellular solute-binding protein family 5</fullName>
    </submittedName>
</protein>
<evidence type="ECO:0000313" key="4">
    <source>
        <dbReference type="EMBL" id="SPF57006.1"/>
    </source>
</evidence>
<feature type="chain" id="PRO_5015595080" evidence="2">
    <location>
        <begin position="30"/>
        <end position="512"/>
    </location>
</feature>
<dbReference type="SUPFAM" id="SSF53850">
    <property type="entry name" value="Periplasmic binding protein-like II"/>
    <property type="match status" value="1"/>
</dbReference>
<gene>
    <name evidence="4" type="ORF">SBF1_990008</name>
</gene>
<organism evidence="4 5">
    <name type="scientific">Candidatus Desulfosporosinus infrequens</name>
    <dbReference type="NCBI Taxonomy" id="2043169"/>
    <lineage>
        <taxon>Bacteria</taxon>
        <taxon>Bacillati</taxon>
        <taxon>Bacillota</taxon>
        <taxon>Clostridia</taxon>
        <taxon>Eubacteriales</taxon>
        <taxon>Desulfitobacteriaceae</taxon>
        <taxon>Desulfosporosinus</taxon>
    </lineage>
</organism>
<evidence type="ECO:0000259" key="3">
    <source>
        <dbReference type="Pfam" id="PF00496"/>
    </source>
</evidence>
<dbReference type="Proteomes" id="UP000238916">
    <property type="component" value="Unassembled WGS sequence"/>
</dbReference>
<evidence type="ECO:0000256" key="2">
    <source>
        <dbReference type="SAM" id="SignalP"/>
    </source>
</evidence>
<dbReference type="PROSITE" id="PS51257">
    <property type="entry name" value="PROKAR_LIPOPROTEIN"/>
    <property type="match status" value="1"/>
</dbReference>
<dbReference type="PANTHER" id="PTHR30290">
    <property type="entry name" value="PERIPLASMIC BINDING COMPONENT OF ABC TRANSPORTER"/>
    <property type="match status" value="1"/>
</dbReference>
<feature type="domain" description="Solute-binding protein family 5" evidence="3">
    <location>
        <begin position="85"/>
        <end position="437"/>
    </location>
</feature>
<dbReference type="PIRSF" id="PIRSF002741">
    <property type="entry name" value="MppA"/>
    <property type="match status" value="1"/>
</dbReference>
<dbReference type="EMBL" id="OMOF01000971">
    <property type="protein sequence ID" value="SPF57006.1"/>
    <property type="molecule type" value="Genomic_DNA"/>
</dbReference>
<dbReference type="GO" id="GO:0042597">
    <property type="term" value="C:periplasmic space"/>
    <property type="evidence" value="ECO:0007669"/>
    <property type="project" value="UniProtKB-ARBA"/>
</dbReference>
<evidence type="ECO:0000256" key="1">
    <source>
        <dbReference type="ARBA" id="ARBA00022729"/>
    </source>
</evidence>
<evidence type="ECO:0000313" key="5">
    <source>
        <dbReference type="Proteomes" id="UP000238916"/>
    </source>
</evidence>
<name>A0A2U3LYT3_9FIRM</name>
<dbReference type="GO" id="GO:0015833">
    <property type="term" value="P:peptide transport"/>
    <property type="evidence" value="ECO:0007669"/>
    <property type="project" value="TreeGrafter"/>
</dbReference>
<dbReference type="Gene3D" id="3.90.76.10">
    <property type="entry name" value="Dipeptide-binding Protein, Domain 1"/>
    <property type="match status" value="1"/>
</dbReference>
<accession>A0A2U3LYT3</accession>
<dbReference type="Pfam" id="PF00496">
    <property type="entry name" value="SBP_bac_5"/>
    <property type="match status" value="1"/>
</dbReference>
<dbReference type="InterPro" id="IPR030678">
    <property type="entry name" value="Peptide/Ni-bd"/>
</dbReference>
<dbReference type="InterPro" id="IPR000914">
    <property type="entry name" value="SBP_5_dom"/>
</dbReference>